<evidence type="ECO:0000313" key="3">
    <source>
        <dbReference type="Proteomes" id="UP000182938"/>
    </source>
</evidence>
<name>A0A1L3MJR7_9MICO</name>
<reference evidence="1 3" key="1">
    <citation type="submission" date="2015-11" db="EMBL/GenBank/DDBJ databases">
        <authorList>
            <person name="Zhang Y."/>
            <person name="Guo Z."/>
        </authorList>
    </citation>
    <scope>NUCLEOTIDE SEQUENCE [LARGE SCALE GENOMIC DNA]</scope>
    <source>
        <strain evidence="1 3">YFY001</strain>
    </source>
</reference>
<accession>A0A1L3MJR7</accession>
<dbReference type="KEGG" id="jte:ASJ30_14705"/>
<dbReference type="RefSeq" id="WP_072625773.1">
    <property type="nucleotide sequence ID" value="NZ_CP013290.1"/>
</dbReference>
<dbReference type="Gene3D" id="3.40.50.300">
    <property type="entry name" value="P-loop containing nucleotide triphosphate hydrolases"/>
    <property type="match status" value="1"/>
</dbReference>
<dbReference type="Proteomes" id="UP000182938">
    <property type="component" value="Chromosome"/>
</dbReference>
<evidence type="ECO:0000313" key="4">
    <source>
        <dbReference type="Proteomes" id="UP000593998"/>
    </source>
</evidence>
<organism evidence="1 3">
    <name type="scientific">Janibacter indicus</name>
    <dbReference type="NCBI Taxonomy" id="857417"/>
    <lineage>
        <taxon>Bacteria</taxon>
        <taxon>Bacillati</taxon>
        <taxon>Actinomycetota</taxon>
        <taxon>Actinomycetes</taxon>
        <taxon>Micrococcales</taxon>
        <taxon>Intrasporangiaceae</taxon>
        <taxon>Janibacter</taxon>
    </lineage>
</organism>
<evidence type="ECO:0000313" key="1">
    <source>
        <dbReference type="EMBL" id="APH02635.1"/>
    </source>
</evidence>
<evidence type="ECO:0000313" key="2">
    <source>
        <dbReference type="EMBL" id="QOK22608.1"/>
    </source>
</evidence>
<proteinExistence type="predicted"/>
<dbReference type="InterPro" id="IPR027417">
    <property type="entry name" value="P-loop_NTPase"/>
</dbReference>
<dbReference type="EMBL" id="CP013290">
    <property type="protein sequence ID" value="APH02635.1"/>
    <property type="molecule type" value="Genomic_DNA"/>
</dbReference>
<dbReference type="Proteomes" id="UP000593998">
    <property type="component" value="Chromosome"/>
</dbReference>
<dbReference type="EMBL" id="CP062789">
    <property type="protein sequence ID" value="QOK22608.1"/>
    <property type="molecule type" value="Genomic_DNA"/>
</dbReference>
<sequence length="265" mass="27662">MAVVTLFSASGSPGVTVSALGMALAWQRHVMLVDADPTGSSAVLAGYLQGQTVHDRGLLDLAVANRVGNLGAAIATVSMTLPGSNVEFVPGIRSHQQAASMTNLWEPLSGVLRGMEQRGVDVVVDAGRLGLEHSPMPLVRGSDLSLLVLHSDLPAVSGARGWARALREQLAGMGAAHQLGVLLVGPGRPYSAREIRAVLGLPVVAEIPWDPESAEVYHSGQRPKKGFASGPLNRALRATVSSSQGLIANNRQRLGTQRVQEAGQA</sequence>
<evidence type="ECO:0008006" key="5">
    <source>
        <dbReference type="Google" id="ProtNLM"/>
    </source>
</evidence>
<keyword evidence="3" id="KW-1185">Reference proteome</keyword>
<dbReference type="SUPFAM" id="SSF52540">
    <property type="entry name" value="P-loop containing nucleoside triphosphate hydrolases"/>
    <property type="match status" value="1"/>
</dbReference>
<gene>
    <name evidence="1" type="ORF">ASJ30_14705</name>
    <name evidence="2" type="ORF">IGS73_16350</name>
</gene>
<dbReference type="AlphaFoldDB" id="A0A1L3MJR7"/>
<protein>
    <recommendedName>
        <fullName evidence="5">MinD-like ATPase involved in chromosome partitioning or flagellar assembly</fullName>
    </recommendedName>
</protein>
<reference evidence="2 4" key="2">
    <citation type="submission" date="2020-10" db="EMBL/GenBank/DDBJ databases">
        <title>Janibacter indicus TT2 genome sequence.</title>
        <authorList>
            <person name="Lee K."/>
            <person name="Ganzorig M."/>
        </authorList>
    </citation>
    <scope>NUCLEOTIDE SEQUENCE [LARGE SCALE GENOMIC DNA]</scope>
    <source>
        <strain evidence="2 4">TT2</strain>
    </source>
</reference>